<dbReference type="Proteomes" id="UP001556040">
    <property type="component" value="Unassembled WGS sequence"/>
</dbReference>
<name>A0ABV3Q7Z0_9BACL</name>
<dbReference type="EMBL" id="JBFMIA010000028">
    <property type="protein sequence ID" value="MEW9503241.1"/>
    <property type="molecule type" value="Genomic_DNA"/>
</dbReference>
<sequence>MGLQIQVEGVADVTSHLNKLSSTISPVVNKAIASRTSELKNDNVEKQESLLVSHVQDTVERLVRK</sequence>
<reference evidence="1 2" key="1">
    <citation type="journal article" date="1979" name="Int. J. Syst. Evol. Microbiol.">
        <title>Bacillus globisporus subsp. marinus subsp. nov.</title>
        <authorList>
            <person name="Liu H."/>
        </authorList>
    </citation>
    <scope>NUCLEOTIDE SEQUENCE [LARGE SCALE GENOMIC DNA]</scope>
    <source>
        <strain evidence="1 2">DSM 1297</strain>
    </source>
</reference>
<accession>A0ABV3Q7Z0</accession>
<evidence type="ECO:0000313" key="1">
    <source>
        <dbReference type="EMBL" id="MEW9503241.1"/>
    </source>
</evidence>
<keyword evidence="2" id="KW-1185">Reference proteome</keyword>
<gene>
    <name evidence="1" type="ORF">AB1471_15795</name>
</gene>
<proteinExistence type="predicted"/>
<organism evidence="1 2">
    <name type="scientific">Jeotgalibacillus marinus</name>
    <dbReference type="NCBI Taxonomy" id="86667"/>
    <lineage>
        <taxon>Bacteria</taxon>
        <taxon>Bacillati</taxon>
        <taxon>Bacillota</taxon>
        <taxon>Bacilli</taxon>
        <taxon>Bacillales</taxon>
        <taxon>Caryophanaceae</taxon>
        <taxon>Jeotgalibacillus</taxon>
    </lineage>
</organism>
<evidence type="ECO:0000313" key="2">
    <source>
        <dbReference type="Proteomes" id="UP001556040"/>
    </source>
</evidence>
<comment type="caution">
    <text evidence="1">The sequence shown here is derived from an EMBL/GenBank/DDBJ whole genome shotgun (WGS) entry which is preliminary data.</text>
</comment>
<protein>
    <submittedName>
        <fullName evidence="1">Uncharacterized protein</fullName>
    </submittedName>
</protein>
<dbReference type="RefSeq" id="WP_367780729.1">
    <property type="nucleotide sequence ID" value="NZ_JBFMIA010000028.1"/>
</dbReference>